<feature type="transmembrane region" description="Helical" evidence="2">
    <location>
        <begin position="74"/>
        <end position="92"/>
    </location>
</feature>
<feature type="region of interest" description="Disordered" evidence="1">
    <location>
        <begin position="108"/>
        <end position="143"/>
    </location>
</feature>
<evidence type="ECO:0000313" key="4">
    <source>
        <dbReference type="Proteomes" id="UP000194450"/>
    </source>
</evidence>
<protein>
    <submittedName>
        <fullName evidence="3">Multisubunit potassium/proton antiporter, PhaG subunit</fullName>
    </submittedName>
</protein>
<reference evidence="4" key="1">
    <citation type="submission" date="2017-04" db="EMBL/GenBank/DDBJ databases">
        <authorList>
            <person name="Varghese N."/>
            <person name="Submissions S."/>
        </authorList>
    </citation>
    <scope>NUCLEOTIDE SEQUENCE [LARGE SCALE GENOMIC DNA]</scope>
</reference>
<dbReference type="PANTHER" id="PTHR34703">
    <property type="entry name" value="ANTIPORTER SUBUNIT MNHG2-RELATED"/>
    <property type="match status" value="1"/>
</dbReference>
<evidence type="ECO:0000313" key="3">
    <source>
        <dbReference type="EMBL" id="SMQ80733.1"/>
    </source>
</evidence>
<feature type="transmembrane region" description="Helical" evidence="2">
    <location>
        <begin position="49"/>
        <end position="68"/>
    </location>
</feature>
<accession>A0A1Y6FXS4</accession>
<dbReference type="NCBIfam" id="NF009316">
    <property type="entry name" value="PRK12674.1-5"/>
    <property type="match status" value="1"/>
</dbReference>
<keyword evidence="2" id="KW-0812">Transmembrane</keyword>
<dbReference type="EMBL" id="FXWH01000004">
    <property type="protein sequence ID" value="SMQ80733.1"/>
    <property type="molecule type" value="Genomic_DNA"/>
</dbReference>
<keyword evidence="2" id="KW-0472">Membrane</keyword>
<dbReference type="OrthoDB" id="9813804at2"/>
<name>A0A1Y6FXS4_9GAMM</name>
<dbReference type="PANTHER" id="PTHR34703:SF1">
    <property type="entry name" value="ANTIPORTER SUBUNIT MNHG2-RELATED"/>
    <property type="match status" value="1"/>
</dbReference>
<keyword evidence="4" id="KW-1185">Reference proteome</keyword>
<evidence type="ECO:0000256" key="2">
    <source>
        <dbReference type="SAM" id="Phobius"/>
    </source>
</evidence>
<dbReference type="NCBIfam" id="TIGR01300">
    <property type="entry name" value="CPA3_mnhG_phaG"/>
    <property type="match status" value="1"/>
</dbReference>
<keyword evidence="2" id="KW-1133">Transmembrane helix</keyword>
<dbReference type="Proteomes" id="UP000194450">
    <property type="component" value="Unassembled WGS sequence"/>
</dbReference>
<dbReference type="InterPro" id="IPR005133">
    <property type="entry name" value="PhaG_MnhG_YufB"/>
</dbReference>
<dbReference type="RefSeq" id="WP_086435496.1">
    <property type="nucleotide sequence ID" value="NZ_FXWH01000004.1"/>
</dbReference>
<proteinExistence type="predicted"/>
<sequence>MAELPFWAECLITFFLILGGSFALIGSLGLARLPDFMTRLHAPTKNTTLGVGGVVLASITYFSASSGVLSMHELLIACFLFLTAPISAHLLAKAALHLELRTVSATQDLRSHPGPFSSAENPDVSTESADNESAPEVKSNNQS</sequence>
<dbReference type="Pfam" id="PF03334">
    <property type="entry name" value="PhaG_MnhG_YufB"/>
    <property type="match status" value="1"/>
</dbReference>
<evidence type="ECO:0000256" key="1">
    <source>
        <dbReference type="SAM" id="MobiDB-lite"/>
    </source>
</evidence>
<feature type="compositionally biased region" description="Polar residues" evidence="1">
    <location>
        <begin position="118"/>
        <end position="128"/>
    </location>
</feature>
<gene>
    <name evidence="3" type="ORF">SAMN06297229_2355</name>
</gene>
<dbReference type="GO" id="GO:0015385">
    <property type="term" value="F:sodium:proton antiporter activity"/>
    <property type="evidence" value="ECO:0007669"/>
    <property type="project" value="TreeGrafter"/>
</dbReference>
<organism evidence="3 4">
    <name type="scientific">Pseudidiomarina planktonica</name>
    <dbReference type="NCBI Taxonomy" id="1323738"/>
    <lineage>
        <taxon>Bacteria</taxon>
        <taxon>Pseudomonadati</taxon>
        <taxon>Pseudomonadota</taxon>
        <taxon>Gammaproteobacteria</taxon>
        <taxon>Alteromonadales</taxon>
        <taxon>Idiomarinaceae</taxon>
        <taxon>Pseudidiomarina</taxon>
    </lineage>
</organism>
<feature type="transmembrane region" description="Helical" evidence="2">
    <location>
        <begin position="6"/>
        <end position="28"/>
    </location>
</feature>
<dbReference type="AlphaFoldDB" id="A0A1Y6FXS4"/>